<dbReference type="Proteomes" id="UP000323242">
    <property type="component" value="Unassembled WGS sequence"/>
</dbReference>
<evidence type="ECO:0000259" key="2">
    <source>
        <dbReference type="Pfam" id="PF03771"/>
    </source>
</evidence>
<evidence type="ECO:0000313" key="4">
    <source>
        <dbReference type="Proteomes" id="UP000323242"/>
    </source>
</evidence>
<dbReference type="RefSeq" id="WP_148901133.1">
    <property type="nucleotide sequence ID" value="NZ_VSZQ01000001.1"/>
</dbReference>
<sequence>MPLSERQLVSFADKHAWQVPFDTGPRHVAGPGDARHVTHGLAAAGWNTASDPLGPEIELRSPDLRHILQFEPQSATGAWWRLQAAPSDDGPGWYAEFGELAPAEILAAVTDALVTAPPPPADPWIPVTSGGWERDSESTARSPDSMCRIVQRQLSQFEGRPSWHIETSEPGHGEFSGPRIWHAYFDELTPTHLVSSFLTALVDPRPLQRGMYERTGHHSAGQKPSALRPQEVIDAHTERVISLRAHSRSARQQQANTTAPATKTNSTRPAVRR</sequence>
<protein>
    <submittedName>
        <fullName evidence="3">DUF317 domain-containing protein</fullName>
    </submittedName>
</protein>
<feature type="domain" description="DUF317" evidence="2">
    <location>
        <begin position="61"/>
        <end position="118"/>
    </location>
</feature>
<name>A0A5D4JNZ3_9ACTN</name>
<evidence type="ECO:0000313" key="3">
    <source>
        <dbReference type="EMBL" id="TYR66576.1"/>
    </source>
</evidence>
<comment type="caution">
    <text evidence="3">The sequence shown here is derived from an EMBL/GenBank/DDBJ whole genome shotgun (WGS) entry which is preliminary data.</text>
</comment>
<accession>A0A5D4JNZ3</accession>
<dbReference type="EMBL" id="VSZQ01000001">
    <property type="protein sequence ID" value="TYR66576.1"/>
    <property type="molecule type" value="Genomic_DNA"/>
</dbReference>
<reference evidence="3 4" key="1">
    <citation type="submission" date="2019-08" db="EMBL/GenBank/DDBJ databases">
        <title>Draft genome for granaticin producer strain Streptomyces parvus C05.</title>
        <authorList>
            <person name="Gonzalez-Pimentel J.L."/>
        </authorList>
    </citation>
    <scope>NUCLEOTIDE SEQUENCE [LARGE SCALE GENOMIC DNA]</scope>
    <source>
        <strain evidence="3 4">C05</strain>
    </source>
</reference>
<feature type="region of interest" description="Disordered" evidence="1">
    <location>
        <begin position="120"/>
        <end position="144"/>
    </location>
</feature>
<feature type="region of interest" description="Disordered" evidence="1">
    <location>
        <begin position="245"/>
        <end position="273"/>
    </location>
</feature>
<gene>
    <name evidence="3" type="ORF">FY004_00475</name>
</gene>
<evidence type="ECO:0000256" key="1">
    <source>
        <dbReference type="SAM" id="MobiDB-lite"/>
    </source>
</evidence>
<dbReference type="AlphaFoldDB" id="A0A5D4JNZ3"/>
<dbReference type="Pfam" id="PF03771">
    <property type="entry name" value="SPDY"/>
    <property type="match status" value="2"/>
</dbReference>
<feature type="domain" description="DUF317" evidence="2">
    <location>
        <begin position="142"/>
        <end position="206"/>
    </location>
</feature>
<organism evidence="3 4">
    <name type="scientific">Streptomyces parvus</name>
    <dbReference type="NCBI Taxonomy" id="66428"/>
    <lineage>
        <taxon>Bacteria</taxon>
        <taxon>Bacillati</taxon>
        <taxon>Actinomycetota</taxon>
        <taxon>Actinomycetes</taxon>
        <taxon>Kitasatosporales</taxon>
        <taxon>Streptomycetaceae</taxon>
        <taxon>Streptomyces</taxon>
    </lineage>
</organism>
<feature type="compositionally biased region" description="Polar residues" evidence="1">
    <location>
        <begin position="250"/>
        <end position="273"/>
    </location>
</feature>
<proteinExistence type="predicted"/>
<dbReference type="InterPro" id="IPR005523">
    <property type="entry name" value="DUF317_SPDY"/>
</dbReference>
<keyword evidence="4" id="KW-1185">Reference proteome</keyword>